<evidence type="ECO:0000313" key="3">
    <source>
        <dbReference type="EnsemblPlants" id="HORVU.MOREX.r3.1HG0088040.1.CDS1"/>
    </source>
</evidence>
<protein>
    <submittedName>
        <fullName evidence="3">Uncharacterized protein</fullName>
    </submittedName>
</protein>
<name>M0UQM1_HORVV</name>
<dbReference type="PaxDb" id="4513-MLOC_13173.1"/>
<feature type="transmembrane region" description="Helical" evidence="2">
    <location>
        <begin position="143"/>
        <end position="165"/>
    </location>
</feature>
<dbReference type="STRING" id="112509.M0UQM1"/>
<feature type="compositionally biased region" description="Polar residues" evidence="1">
    <location>
        <begin position="442"/>
        <end position="453"/>
    </location>
</feature>
<dbReference type="Gramene" id="HORVU.MOREX.r2.1HG0072450.1">
    <property type="protein sequence ID" value="HORVU.MOREX.r2.1HG0072450.1.CDS.1"/>
    <property type="gene ID" value="HORVU.MOREX.r2.1HG0072450"/>
</dbReference>
<dbReference type="Gramene" id="HORVU.MOREX.r3.1HG0088040.1">
    <property type="protein sequence ID" value="HORVU.MOREX.r3.1HG0088040.1.CDS1"/>
    <property type="gene ID" value="HORVU.MOREX.r3.1HG0088040"/>
</dbReference>
<keyword evidence="2" id="KW-0812">Transmembrane</keyword>
<keyword evidence="4" id="KW-1185">Reference proteome</keyword>
<dbReference type="InterPro" id="IPR025315">
    <property type="entry name" value="DUF4220"/>
</dbReference>
<dbReference type="Proteomes" id="UP000011116">
    <property type="component" value="Chromosome 1H"/>
</dbReference>
<gene>
    <name evidence="3" type="primary">LOC123450331</name>
</gene>
<feature type="compositionally biased region" description="Basic and acidic residues" evidence="1">
    <location>
        <begin position="479"/>
        <end position="488"/>
    </location>
</feature>
<dbReference type="RefSeq" id="XP_044983577.1">
    <property type="nucleotide sequence ID" value="XM_045127642.1"/>
</dbReference>
<dbReference type="Pfam" id="PF13968">
    <property type="entry name" value="DUF4220"/>
    <property type="match status" value="1"/>
</dbReference>
<evidence type="ECO:0000256" key="2">
    <source>
        <dbReference type="SAM" id="Phobius"/>
    </source>
</evidence>
<proteinExistence type="predicted"/>
<dbReference type="KEGG" id="hvg:123450331"/>
<dbReference type="eggNOG" id="ENOG502QQBP">
    <property type="taxonomic scope" value="Eukaryota"/>
</dbReference>
<dbReference type="GeneID" id="123450331"/>
<dbReference type="AlphaFoldDB" id="M0UQM1"/>
<keyword evidence="2" id="KW-1133">Transmembrane helix</keyword>
<reference evidence="4" key="1">
    <citation type="journal article" date="2012" name="Nature">
        <title>A physical, genetic and functional sequence assembly of the barley genome.</title>
        <authorList>
            <consortium name="The International Barley Genome Sequencing Consortium"/>
            <person name="Mayer K.F."/>
            <person name="Waugh R."/>
            <person name="Brown J.W."/>
            <person name="Schulman A."/>
            <person name="Langridge P."/>
            <person name="Platzer M."/>
            <person name="Fincher G.B."/>
            <person name="Muehlbauer G.J."/>
            <person name="Sato K."/>
            <person name="Close T.J."/>
            <person name="Wise R.P."/>
            <person name="Stein N."/>
        </authorList>
    </citation>
    <scope>NUCLEOTIDE SEQUENCE [LARGE SCALE GENOMIC DNA]</scope>
    <source>
        <strain evidence="4">cv. Morex</strain>
    </source>
</reference>
<dbReference type="InParanoid" id="M0UQM1"/>
<keyword evidence="2" id="KW-0472">Membrane</keyword>
<dbReference type="OrthoDB" id="711194at2759"/>
<evidence type="ECO:0000313" key="4">
    <source>
        <dbReference type="Proteomes" id="UP000011116"/>
    </source>
</evidence>
<accession>M0UQM1</accession>
<sequence>MALAWLEDCVDWLSVYVYRIVLLLSLLMYLILDVFSESRRREGKGWKRGLFWLAYQLTDWVPAYVISNLYLETSPREKMIIAFWVPFLLLHNARPDNISAYTIEDNELWLRLFVFVPLQSLGSVLIVYRYILADCTTGLLRQASFIMLLLGLFKYVESAAALWLCNLSRIRRSFRKLQPIASSFRRDYGGSRNLKDEEALLVAHGLFDICKGAFSDYSVEYMDRDAVRSLFSGKWESMCKVVEMELSLMYDILYTKAAMVYTWHGYVIRLASPPLTATALFLFSLQCKDGMRTEDKVISYVLLGTTFLLDLRWLLRALASTWTYSFFKGPHSWLNHQVLCRKRWHKLRRCVLSLSLSRLSLWLWTRDCAKKHKSYRRWEGTFGRRNLLEQCSGGERNNLYSISRMELESKDHSRGLEIPDYVKKLVFNVICAELFPAPLTPMGNQQRSSSSGDENPGPPRSPSSSSLLKNGQKGSRGRGNPDDHDSSSKHGQKGSRGQGNSNDHDSSSKHGQKGSRGQGNSNDHDITSRDEHQKSPQPQSPKCPCEWPWKPPICTVHLPHANQHNCIDTDKPPRTPVSREPVCSCMDNLPPPWPFYLRESICNDMDSEPPLWPFYRKEWISNGMDNEPPSWTPYTWEQMCNGMDNEPPPLSPHTRQRICNGRLNEPPPWPPYPRQVCDHMSNAPFDQERDNAPAWPHHCLDEEVAKALPGPYKQHTDGHWMYDQAPPEPYEPCLWRNARAGPMYGQFTLDNPNMEAAALNPTDESGKDTRFPPELQETILIWHIATDVFLSWNHTVVPAALQDHGKAIKAMSDYMVFLLAKRPSMLPGLKLRSLYEKARATLREVGKIKEKGKPTNHTTTKEKAAKELATWMLENVDHLKDPSSAIWEGKMKDHLKDPNCEGKMKDHLKDPSSAIWEDHLKDPNSVICEGKKKDLKDPSSAIWEGGKKDNLKDANSAIWEGKKKDHLKGLATLWEGTQIAQVLLSQIQDGKHDQRETMAEECVWKLAYWIPGLLEPHQDLEGMLKFILEAWVHLLMYASIRGSREAHAKQLSRGGGLTTLVWIISEHAEDRFVRSKCPSFFL</sequence>
<dbReference type="PANTHER" id="PTHR31325">
    <property type="entry name" value="OS01G0798800 PROTEIN-RELATED"/>
    <property type="match status" value="1"/>
</dbReference>
<feature type="transmembrane region" description="Helical" evidence="2">
    <location>
        <begin position="12"/>
        <end position="32"/>
    </location>
</feature>
<dbReference type="ExpressionAtlas" id="M0UQM1">
    <property type="expression patterns" value="baseline and differential"/>
</dbReference>
<feature type="transmembrane region" description="Helical" evidence="2">
    <location>
        <begin position="297"/>
        <end position="315"/>
    </location>
</feature>
<dbReference type="EnsemblPlants" id="HORVU.MOREX.r3.1HG0088040.1">
    <property type="protein sequence ID" value="HORVU.MOREX.r3.1HG0088040.1.CDS1"/>
    <property type="gene ID" value="HORVU.MOREX.r3.1HG0088040"/>
</dbReference>
<feature type="compositionally biased region" description="Basic and acidic residues" evidence="1">
    <location>
        <begin position="522"/>
        <end position="534"/>
    </location>
</feature>
<reference evidence="3" key="2">
    <citation type="submission" date="2020-10" db="EMBL/GenBank/DDBJ databases">
        <authorList>
            <person name="Scholz U."/>
            <person name="Mascher M."/>
            <person name="Fiebig A."/>
        </authorList>
    </citation>
    <scope>NUCLEOTIDE SEQUENCE [LARGE SCALE GENOMIC DNA]</scope>
    <source>
        <strain evidence="3">cv. Morex</strain>
    </source>
</reference>
<organism evidence="3 4">
    <name type="scientific">Hordeum vulgare subsp. vulgare</name>
    <name type="common">Domesticated barley</name>
    <dbReference type="NCBI Taxonomy" id="112509"/>
    <lineage>
        <taxon>Eukaryota</taxon>
        <taxon>Viridiplantae</taxon>
        <taxon>Streptophyta</taxon>
        <taxon>Embryophyta</taxon>
        <taxon>Tracheophyta</taxon>
        <taxon>Spermatophyta</taxon>
        <taxon>Magnoliopsida</taxon>
        <taxon>Liliopsida</taxon>
        <taxon>Poales</taxon>
        <taxon>Poaceae</taxon>
        <taxon>BOP clade</taxon>
        <taxon>Pooideae</taxon>
        <taxon>Triticodae</taxon>
        <taxon>Triticeae</taxon>
        <taxon>Hordeinae</taxon>
        <taxon>Hordeum</taxon>
    </lineage>
</organism>
<evidence type="ECO:0000256" key="1">
    <source>
        <dbReference type="SAM" id="MobiDB-lite"/>
    </source>
</evidence>
<dbReference type="InterPro" id="IPR007658">
    <property type="entry name" value="DUF594"/>
</dbReference>
<feature type="transmembrane region" description="Helical" evidence="2">
    <location>
        <begin position="108"/>
        <end position="131"/>
    </location>
</feature>
<dbReference type="Pfam" id="PF04578">
    <property type="entry name" value="DUF594"/>
    <property type="match status" value="1"/>
</dbReference>
<reference evidence="3" key="3">
    <citation type="submission" date="2022-01" db="UniProtKB">
        <authorList>
            <consortium name="EnsemblPlants"/>
        </authorList>
    </citation>
    <scope>IDENTIFICATION</scope>
    <source>
        <strain evidence="3">subsp. vulgare</strain>
    </source>
</reference>
<feature type="region of interest" description="Disordered" evidence="1">
    <location>
        <begin position="438"/>
        <end position="543"/>
    </location>
</feature>